<protein>
    <submittedName>
        <fullName evidence="2">Uncharacterized protein</fullName>
    </submittedName>
</protein>
<keyword evidence="1" id="KW-0812">Transmembrane</keyword>
<dbReference type="AlphaFoldDB" id="A0A645CXN6"/>
<sequence>MSNKISLIVNVLCVIWLGYSFITSRTSGFGSTFHIVALVVLIVSSYTHYVSIKKPSSKRA</sequence>
<evidence type="ECO:0000313" key="2">
    <source>
        <dbReference type="EMBL" id="MPM81598.1"/>
    </source>
</evidence>
<feature type="transmembrane region" description="Helical" evidence="1">
    <location>
        <begin position="28"/>
        <end position="49"/>
    </location>
</feature>
<organism evidence="2">
    <name type="scientific">bioreactor metagenome</name>
    <dbReference type="NCBI Taxonomy" id="1076179"/>
    <lineage>
        <taxon>unclassified sequences</taxon>
        <taxon>metagenomes</taxon>
        <taxon>ecological metagenomes</taxon>
    </lineage>
</organism>
<proteinExistence type="predicted"/>
<comment type="caution">
    <text evidence="2">The sequence shown here is derived from an EMBL/GenBank/DDBJ whole genome shotgun (WGS) entry which is preliminary data.</text>
</comment>
<gene>
    <name evidence="2" type="ORF">SDC9_128652</name>
</gene>
<dbReference type="EMBL" id="VSSQ01030909">
    <property type="protein sequence ID" value="MPM81598.1"/>
    <property type="molecule type" value="Genomic_DNA"/>
</dbReference>
<feature type="transmembrane region" description="Helical" evidence="1">
    <location>
        <begin position="5"/>
        <end position="22"/>
    </location>
</feature>
<evidence type="ECO:0000256" key="1">
    <source>
        <dbReference type="SAM" id="Phobius"/>
    </source>
</evidence>
<reference evidence="2" key="1">
    <citation type="submission" date="2019-08" db="EMBL/GenBank/DDBJ databases">
        <authorList>
            <person name="Kucharzyk K."/>
            <person name="Murdoch R.W."/>
            <person name="Higgins S."/>
            <person name="Loffler F."/>
        </authorList>
    </citation>
    <scope>NUCLEOTIDE SEQUENCE</scope>
</reference>
<keyword evidence="1" id="KW-1133">Transmembrane helix</keyword>
<name>A0A645CXN6_9ZZZZ</name>
<keyword evidence="1" id="KW-0472">Membrane</keyword>
<accession>A0A645CXN6</accession>